<dbReference type="InterPro" id="IPR003607">
    <property type="entry name" value="HD/PDEase_dom"/>
</dbReference>
<dbReference type="RefSeq" id="WP_289366841.1">
    <property type="nucleotide sequence ID" value="NZ_JAUCBP010000013.1"/>
</dbReference>
<dbReference type="EMBL" id="JAUCBP010000013">
    <property type="protein sequence ID" value="MDM7862090.1"/>
    <property type="molecule type" value="Genomic_DNA"/>
</dbReference>
<dbReference type="CDD" id="cd00077">
    <property type="entry name" value="HDc"/>
    <property type="match status" value="1"/>
</dbReference>
<organism evidence="3 4">
    <name type="scientific">Alteromonas arenosi</name>
    <dbReference type="NCBI Taxonomy" id="3055817"/>
    <lineage>
        <taxon>Bacteria</taxon>
        <taxon>Pseudomonadati</taxon>
        <taxon>Pseudomonadota</taxon>
        <taxon>Gammaproteobacteria</taxon>
        <taxon>Alteromonadales</taxon>
        <taxon>Alteromonadaceae</taxon>
        <taxon>Alteromonas/Salinimonas group</taxon>
        <taxon>Alteromonas</taxon>
    </lineage>
</organism>
<dbReference type="Gene3D" id="1.10.3210.10">
    <property type="entry name" value="Hypothetical protein af1432"/>
    <property type="match status" value="1"/>
</dbReference>
<protein>
    <submittedName>
        <fullName evidence="3">HD-GYP domain-containing protein</fullName>
    </submittedName>
</protein>
<dbReference type="NCBIfam" id="TIGR00277">
    <property type="entry name" value="HDIG"/>
    <property type="match status" value="1"/>
</dbReference>
<dbReference type="SMART" id="SM00471">
    <property type="entry name" value="HDc"/>
    <property type="match status" value="1"/>
</dbReference>
<dbReference type="Pfam" id="PF11871">
    <property type="entry name" value="DUF3391"/>
    <property type="match status" value="1"/>
</dbReference>
<gene>
    <name evidence="3" type="ORF">QTP81_15910</name>
</gene>
<feature type="domain" description="HD-GYP" evidence="2">
    <location>
        <begin position="140"/>
        <end position="335"/>
    </location>
</feature>
<keyword evidence="4" id="KW-1185">Reference proteome</keyword>
<comment type="caution">
    <text evidence="3">The sequence shown here is derived from an EMBL/GenBank/DDBJ whole genome shotgun (WGS) entry which is preliminary data.</text>
</comment>
<dbReference type="InterPro" id="IPR021812">
    <property type="entry name" value="DUF3391"/>
</dbReference>
<reference evidence="3 4" key="1">
    <citation type="submission" date="2023-06" db="EMBL/GenBank/DDBJ databases">
        <title>Alteromonas sp. ASW11-36 isolated from intertidal sand.</title>
        <authorList>
            <person name="Li Y."/>
        </authorList>
    </citation>
    <scope>NUCLEOTIDE SEQUENCE [LARGE SCALE GENOMIC DNA]</scope>
    <source>
        <strain evidence="3 4">ASW11-36</strain>
    </source>
</reference>
<dbReference type="Proteomes" id="UP001234343">
    <property type="component" value="Unassembled WGS sequence"/>
</dbReference>
<name>A0ABT7T0X1_9ALTE</name>
<dbReference type="SUPFAM" id="SSF109604">
    <property type="entry name" value="HD-domain/PDEase-like"/>
    <property type="match status" value="1"/>
</dbReference>
<feature type="compositionally biased region" description="Acidic residues" evidence="1">
    <location>
        <begin position="66"/>
        <end position="75"/>
    </location>
</feature>
<evidence type="ECO:0000313" key="3">
    <source>
        <dbReference type="EMBL" id="MDM7862090.1"/>
    </source>
</evidence>
<dbReference type="PROSITE" id="PS51832">
    <property type="entry name" value="HD_GYP"/>
    <property type="match status" value="1"/>
</dbReference>
<feature type="region of interest" description="Disordered" evidence="1">
    <location>
        <begin position="64"/>
        <end position="92"/>
    </location>
</feature>
<dbReference type="InterPro" id="IPR037522">
    <property type="entry name" value="HD_GYP_dom"/>
</dbReference>
<sequence length="405" mass="45495">MSSDSLTKISIDDLKPGMYVDSIAEQKGNLQVASRGKVTSRAIVGQLRRRGVLAVIIDPSKQFEPAPEEVEEEAPVESAPAPEPEPEKKKQKLKFDQEIAVANKLHKKGKSIQKQLLNSVAKGLPTDISVPEEFSRNLVGSIDRNPNALLCLTKIREKDDYLLEHSLNVAILLANFAQYIGLEEEIVQELALSGFLHDIGKIKIPDKILHKPGRLTDQEMNIMRDHVVYGIEALEEMQIPERMIRTVGEHHERLDGYGYPEGKRDDEVSFFGRMISIVDVYDALTADRVYKAGMPSQKALQILLKDTPDKYDRDLVQKFIKCIGIYPVGSLVKLSDETIAMVVKHNEDAPLKPVVKVFYNTKGKHYMAPEDVDLSRGTKVTVEKAVLASDYKIDFNTFFEEKIAI</sequence>
<evidence type="ECO:0000256" key="1">
    <source>
        <dbReference type="SAM" id="MobiDB-lite"/>
    </source>
</evidence>
<dbReference type="InterPro" id="IPR006675">
    <property type="entry name" value="HDIG_dom"/>
</dbReference>
<dbReference type="Pfam" id="PF13487">
    <property type="entry name" value="HD_5"/>
    <property type="match status" value="1"/>
</dbReference>
<evidence type="ECO:0000313" key="4">
    <source>
        <dbReference type="Proteomes" id="UP001234343"/>
    </source>
</evidence>
<evidence type="ECO:0000259" key="2">
    <source>
        <dbReference type="PROSITE" id="PS51832"/>
    </source>
</evidence>
<dbReference type="PANTHER" id="PTHR43155">
    <property type="entry name" value="CYCLIC DI-GMP PHOSPHODIESTERASE PA4108-RELATED"/>
    <property type="match status" value="1"/>
</dbReference>
<accession>A0ABT7T0X1</accession>
<dbReference type="PANTHER" id="PTHR43155:SF2">
    <property type="entry name" value="CYCLIC DI-GMP PHOSPHODIESTERASE PA4108"/>
    <property type="match status" value="1"/>
</dbReference>
<proteinExistence type="predicted"/>